<evidence type="ECO:0000313" key="1">
    <source>
        <dbReference type="EMBL" id="KAI3680865.1"/>
    </source>
</evidence>
<name>A0ACB8Y709_ARCLA</name>
<sequence>MHLCYHSYLGEWRWKLEMNEQRRIWIVCVVAGVEGGRSGFYDVGWNATMEKRRSHGVVEVHLTCHAHSFEKPEADPDAYIRSQRLGIALFLFQGGATLPPANPAISEPVYLILGEECWEPIRCNRRATLKQSGCSEPRRNGCRDFALLAQETEPLLDGSDQILVVVDVLIVANKHINNNPDWYSILQLDSRRNDDGLIKRQYRRLALLLPQNGLRLSESTWI</sequence>
<reference evidence="1 2" key="2">
    <citation type="journal article" date="2022" name="Mol. Ecol. Resour.">
        <title>The genomes of chicory, endive, great burdock and yacon provide insights into Asteraceae paleo-polyploidization history and plant inulin production.</title>
        <authorList>
            <person name="Fan W."/>
            <person name="Wang S."/>
            <person name="Wang H."/>
            <person name="Wang A."/>
            <person name="Jiang F."/>
            <person name="Liu H."/>
            <person name="Zhao H."/>
            <person name="Xu D."/>
            <person name="Zhang Y."/>
        </authorList>
    </citation>
    <scope>NUCLEOTIDE SEQUENCE [LARGE SCALE GENOMIC DNA]</scope>
    <source>
        <strain evidence="2">cv. Niubang</strain>
    </source>
</reference>
<reference evidence="2" key="1">
    <citation type="journal article" date="2022" name="Mol. Ecol. Resour.">
        <title>The genomes of chicory, endive, great burdock and yacon provide insights into Asteraceae palaeo-polyploidization history and plant inulin production.</title>
        <authorList>
            <person name="Fan W."/>
            <person name="Wang S."/>
            <person name="Wang H."/>
            <person name="Wang A."/>
            <person name="Jiang F."/>
            <person name="Liu H."/>
            <person name="Zhao H."/>
            <person name="Xu D."/>
            <person name="Zhang Y."/>
        </authorList>
    </citation>
    <scope>NUCLEOTIDE SEQUENCE [LARGE SCALE GENOMIC DNA]</scope>
    <source>
        <strain evidence="2">cv. Niubang</strain>
    </source>
</reference>
<keyword evidence="2" id="KW-1185">Reference proteome</keyword>
<evidence type="ECO:0000313" key="2">
    <source>
        <dbReference type="Proteomes" id="UP001055879"/>
    </source>
</evidence>
<accession>A0ACB8Y709</accession>
<dbReference type="EMBL" id="CM042059">
    <property type="protein sequence ID" value="KAI3680865.1"/>
    <property type="molecule type" value="Genomic_DNA"/>
</dbReference>
<comment type="caution">
    <text evidence="1">The sequence shown here is derived from an EMBL/GenBank/DDBJ whole genome shotgun (WGS) entry which is preliminary data.</text>
</comment>
<dbReference type="Proteomes" id="UP001055879">
    <property type="component" value="Linkage Group LG13"/>
</dbReference>
<proteinExistence type="predicted"/>
<protein>
    <submittedName>
        <fullName evidence="1">Uncharacterized protein</fullName>
    </submittedName>
</protein>
<gene>
    <name evidence="1" type="ORF">L6452_35642</name>
</gene>
<organism evidence="1 2">
    <name type="scientific">Arctium lappa</name>
    <name type="common">Greater burdock</name>
    <name type="synonym">Lappa major</name>
    <dbReference type="NCBI Taxonomy" id="4217"/>
    <lineage>
        <taxon>Eukaryota</taxon>
        <taxon>Viridiplantae</taxon>
        <taxon>Streptophyta</taxon>
        <taxon>Embryophyta</taxon>
        <taxon>Tracheophyta</taxon>
        <taxon>Spermatophyta</taxon>
        <taxon>Magnoliopsida</taxon>
        <taxon>eudicotyledons</taxon>
        <taxon>Gunneridae</taxon>
        <taxon>Pentapetalae</taxon>
        <taxon>asterids</taxon>
        <taxon>campanulids</taxon>
        <taxon>Asterales</taxon>
        <taxon>Asteraceae</taxon>
        <taxon>Carduoideae</taxon>
        <taxon>Cardueae</taxon>
        <taxon>Arctiinae</taxon>
        <taxon>Arctium</taxon>
    </lineage>
</organism>